<comment type="similarity">
    <text evidence="1 6 7">Belongs to the universal ribosomal protein uS17 family.</text>
</comment>
<dbReference type="Pfam" id="PF00366">
    <property type="entry name" value="Ribosomal_S17"/>
    <property type="match status" value="1"/>
</dbReference>
<reference evidence="9" key="1">
    <citation type="submission" date="2017-02" db="EMBL/GenBank/DDBJ databases">
        <authorList>
            <person name="Mornico D."/>
        </authorList>
    </citation>
    <scope>NUCLEOTIDE SEQUENCE [LARGE SCALE GENOMIC DNA]</scope>
</reference>
<dbReference type="PANTHER" id="PTHR10744:SF1">
    <property type="entry name" value="SMALL RIBOSOMAL SUBUNIT PROTEIN US17M"/>
    <property type="match status" value="1"/>
</dbReference>
<dbReference type="GO" id="GO:0003735">
    <property type="term" value="F:structural constituent of ribosome"/>
    <property type="evidence" value="ECO:0007669"/>
    <property type="project" value="UniProtKB-UniRule"/>
</dbReference>
<dbReference type="HAMAP" id="MF_01345_B">
    <property type="entry name" value="Ribosomal_uS17_B"/>
    <property type="match status" value="1"/>
</dbReference>
<dbReference type="NCBIfam" id="NF004123">
    <property type="entry name" value="PRK05610.1"/>
    <property type="match status" value="1"/>
</dbReference>
<dbReference type="Proteomes" id="UP000188169">
    <property type="component" value="Unassembled WGS sequence"/>
</dbReference>
<dbReference type="InterPro" id="IPR012340">
    <property type="entry name" value="NA-bd_OB-fold"/>
</dbReference>
<dbReference type="EMBL" id="FUGD01000071">
    <property type="protein sequence ID" value="SJM37037.1"/>
    <property type="molecule type" value="Genomic_DNA"/>
</dbReference>
<dbReference type="OrthoDB" id="9811714at2"/>
<dbReference type="STRING" id="1945520.A1019T_01008"/>
<evidence type="ECO:0000256" key="1">
    <source>
        <dbReference type="ARBA" id="ARBA00010254"/>
    </source>
</evidence>
<evidence type="ECO:0000256" key="3">
    <source>
        <dbReference type="ARBA" id="ARBA00022884"/>
    </source>
</evidence>
<evidence type="ECO:0000313" key="9">
    <source>
        <dbReference type="Proteomes" id="UP000188169"/>
    </source>
</evidence>
<dbReference type="AlphaFoldDB" id="A0A1R4EEX0"/>
<evidence type="ECO:0000256" key="2">
    <source>
        <dbReference type="ARBA" id="ARBA00022730"/>
    </source>
</evidence>
<dbReference type="InterPro" id="IPR019984">
    <property type="entry name" value="Ribosomal_uS17_bact/chlr"/>
</dbReference>
<keyword evidence="9" id="KW-1185">Reference proteome</keyword>
<dbReference type="Gene3D" id="2.40.50.140">
    <property type="entry name" value="Nucleic acid-binding proteins"/>
    <property type="match status" value="1"/>
</dbReference>
<dbReference type="GO" id="GO:0006412">
    <property type="term" value="P:translation"/>
    <property type="evidence" value="ECO:0007669"/>
    <property type="project" value="UniProtKB-UniRule"/>
</dbReference>
<keyword evidence="3 6" id="KW-0694">RNA-binding</keyword>
<protein>
    <recommendedName>
        <fullName evidence="6">Small ribosomal subunit protein uS17</fullName>
    </recommendedName>
</protein>
<keyword evidence="5 6" id="KW-0687">Ribonucleoprotein</keyword>
<dbReference type="CDD" id="cd00364">
    <property type="entry name" value="Ribosomal_uS17"/>
    <property type="match status" value="1"/>
</dbReference>
<organism evidence="8 9">
    <name type="scientific">Psychrobacter pasteurii</name>
    <dbReference type="NCBI Taxonomy" id="1945520"/>
    <lineage>
        <taxon>Bacteria</taxon>
        <taxon>Pseudomonadati</taxon>
        <taxon>Pseudomonadota</taxon>
        <taxon>Gammaproteobacteria</taxon>
        <taxon>Moraxellales</taxon>
        <taxon>Moraxellaceae</taxon>
        <taxon>Psychrobacter</taxon>
    </lineage>
</organism>
<dbReference type="InterPro" id="IPR019979">
    <property type="entry name" value="Ribosomal_uS17_CS"/>
</dbReference>
<gene>
    <name evidence="6 8" type="primary">rpsQ</name>
    <name evidence="8" type="ORF">A1019T_01008</name>
</gene>
<dbReference type="PRINTS" id="PR00973">
    <property type="entry name" value="RIBOSOMALS17"/>
</dbReference>
<name>A0A1R4EEX0_9GAMM</name>
<dbReference type="RefSeq" id="WP_037031557.1">
    <property type="nucleotide sequence ID" value="NZ_FUGD01000071.1"/>
</dbReference>
<dbReference type="GO" id="GO:0019843">
    <property type="term" value="F:rRNA binding"/>
    <property type="evidence" value="ECO:0007669"/>
    <property type="project" value="UniProtKB-UniRule"/>
</dbReference>
<accession>A0A1R4EEX0</accession>
<dbReference type="NCBIfam" id="TIGR03635">
    <property type="entry name" value="uS17_bact"/>
    <property type="match status" value="1"/>
</dbReference>
<evidence type="ECO:0000256" key="5">
    <source>
        <dbReference type="ARBA" id="ARBA00023274"/>
    </source>
</evidence>
<proteinExistence type="inferred from homology"/>
<dbReference type="GO" id="GO:0022627">
    <property type="term" value="C:cytosolic small ribosomal subunit"/>
    <property type="evidence" value="ECO:0007669"/>
    <property type="project" value="UniProtKB-UniRule"/>
</dbReference>
<comment type="function">
    <text evidence="6">One of the primary rRNA binding proteins, it binds specifically to the 5'-end of 16S ribosomal RNA.</text>
</comment>
<dbReference type="PANTHER" id="PTHR10744">
    <property type="entry name" value="40S RIBOSOMAL PROTEIN S11 FAMILY MEMBER"/>
    <property type="match status" value="1"/>
</dbReference>
<dbReference type="SUPFAM" id="SSF50249">
    <property type="entry name" value="Nucleic acid-binding proteins"/>
    <property type="match status" value="1"/>
</dbReference>
<evidence type="ECO:0000256" key="6">
    <source>
        <dbReference type="HAMAP-Rule" id="MF_01345"/>
    </source>
</evidence>
<comment type="subunit">
    <text evidence="6">Part of the 30S ribosomal subunit.</text>
</comment>
<evidence type="ECO:0000313" key="8">
    <source>
        <dbReference type="EMBL" id="SJM37037.1"/>
    </source>
</evidence>
<keyword evidence="2 6" id="KW-0699">rRNA-binding</keyword>
<evidence type="ECO:0000256" key="4">
    <source>
        <dbReference type="ARBA" id="ARBA00022980"/>
    </source>
</evidence>
<sequence>MSNDIQQTEGVGIVTGKVVSNKMDKSITVLIERKVRHPLYGKQIRRSTKIKAHDENNVCKEGDVVRIIETRPISKTKSWKLVDVVETAEKI</sequence>
<evidence type="ECO:0000256" key="7">
    <source>
        <dbReference type="RuleBase" id="RU003872"/>
    </source>
</evidence>
<keyword evidence="4 6" id="KW-0689">Ribosomal protein</keyword>
<dbReference type="PROSITE" id="PS00056">
    <property type="entry name" value="RIBOSOMAL_S17"/>
    <property type="match status" value="1"/>
</dbReference>
<dbReference type="InterPro" id="IPR000266">
    <property type="entry name" value="Ribosomal_uS17"/>
</dbReference>